<proteinExistence type="predicted"/>
<accession>A0A8I0LGT6</accession>
<dbReference type="RefSeq" id="WP_191732427.1">
    <property type="nucleotide sequence ID" value="NZ_JACSPR010000001.1"/>
</dbReference>
<name>A0A8I0LGT6_9CORY</name>
<evidence type="ECO:0000313" key="2">
    <source>
        <dbReference type="Proteomes" id="UP000650224"/>
    </source>
</evidence>
<gene>
    <name evidence="1" type="ORF">H9627_02510</name>
</gene>
<dbReference type="EMBL" id="JACSPR010000001">
    <property type="protein sequence ID" value="MBD8029210.1"/>
    <property type="molecule type" value="Genomic_DNA"/>
</dbReference>
<protein>
    <submittedName>
        <fullName evidence="1">Uncharacterized protein</fullName>
    </submittedName>
</protein>
<keyword evidence="2" id="KW-1185">Reference proteome</keyword>
<dbReference type="Proteomes" id="UP000650224">
    <property type="component" value="Unassembled WGS sequence"/>
</dbReference>
<sequence length="70" mass="8008">MSNGIDLSAQSPDFSTTAEDRIRANLTCEIRRHLPKDRTLLYGKLARDLAADLVKIASTYDLDYYRKKMT</sequence>
<organism evidence="1 2">
    <name type="scientific">Corynebacterium gallinarum</name>
    <dbReference type="NCBI Taxonomy" id="2762214"/>
    <lineage>
        <taxon>Bacteria</taxon>
        <taxon>Bacillati</taxon>
        <taxon>Actinomycetota</taxon>
        <taxon>Actinomycetes</taxon>
        <taxon>Mycobacteriales</taxon>
        <taxon>Corynebacteriaceae</taxon>
        <taxon>Corynebacterium</taxon>
    </lineage>
</organism>
<comment type="caution">
    <text evidence="1">The sequence shown here is derived from an EMBL/GenBank/DDBJ whole genome shotgun (WGS) entry which is preliminary data.</text>
</comment>
<evidence type="ECO:0000313" key="1">
    <source>
        <dbReference type="EMBL" id="MBD8029210.1"/>
    </source>
</evidence>
<reference evidence="1 2" key="1">
    <citation type="submission" date="2020-08" db="EMBL/GenBank/DDBJ databases">
        <title>A Genomic Blueprint of the Chicken Gut Microbiome.</title>
        <authorList>
            <person name="Gilroy R."/>
            <person name="Ravi A."/>
            <person name="Getino M."/>
            <person name="Pursley I."/>
            <person name="Horton D.L."/>
            <person name="Alikhan N.-F."/>
            <person name="Baker D."/>
            <person name="Gharbi K."/>
            <person name="Hall N."/>
            <person name="Watson M."/>
            <person name="Adriaenssens E.M."/>
            <person name="Foster-Nyarko E."/>
            <person name="Jarju S."/>
            <person name="Secka A."/>
            <person name="Antonio M."/>
            <person name="Oren A."/>
            <person name="Chaudhuri R."/>
            <person name="La Ragione R.M."/>
            <person name="Hildebrand F."/>
            <person name="Pallen M.J."/>
        </authorList>
    </citation>
    <scope>NUCLEOTIDE SEQUENCE [LARGE SCALE GENOMIC DNA]</scope>
    <source>
        <strain evidence="1 2">Sa1YVA5</strain>
    </source>
</reference>
<dbReference type="AlphaFoldDB" id="A0A8I0LGT6"/>